<evidence type="ECO:0000259" key="2">
    <source>
        <dbReference type="Pfam" id="PF13495"/>
    </source>
</evidence>
<accession>X1VH23</accession>
<gene>
    <name evidence="3" type="ORF">S12H4_45108</name>
</gene>
<comment type="caution">
    <text evidence="3">The sequence shown here is derived from an EMBL/GenBank/DDBJ whole genome shotgun (WGS) entry which is preliminary data.</text>
</comment>
<dbReference type="InterPro" id="IPR004107">
    <property type="entry name" value="Integrase_SAM-like_N"/>
</dbReference>
<feature type="domain" description="Integrase SAM-like N-terminal" evidence="2">
    <location>
        <begin position="4"/>
        <end position="45"/>
    </location>
</feature>
<dbReference type="AlphaFoldDB" id="X1VH23"/>
<organism evidence="3">
    <name type="scientific">marine sediment metagenome</name>
    <dbReference type="NCBI Taxonomy" id="412755"/>
    <lineage>
        <taxon>unclassified sequences</taxon>
        <taxon>metagenomes</taxon>
        <taxon>ecological metagenomes</taxon>
    </lineage>
</organism>
<keyword evidence="1" id="KW-0238">DNA-binding</keyword>
<evidence type="ECO:0000313" key="3">
    <source>
        <dbReference type="EMBL" id="GAJ06550.1"/>
    </source>
</evidence>
<name>X1VH23_9ZZZZ</name>
<reference evidence="3" key="1">
    <citation type="journal article" date="2014" name="Front. Microbiol.">
        <title>High frequency of phylogenetically diverse reductive dehalogenase-homologous genes in deep subseafloor sedimentary metagenomes.</title>
        <authorList>
            <person name="Kawai M."/>
            <person name="Futagami T."/>
            <person name="Toyoda A."/>
            <person name="Takaki Y."/>
            <person name="Nishi S."/>
            <person name="Hori S."/>
            <person name="Arai W."/>
            <person name="Tsubouchi T."/>
            <person name="Morono Y."/>
            <person name="Uchiyama I."/>
            <person name="Ito T."/>
            <person name="Fujiyama A."/>
            <person name="Inagaki F."/>
            <person name="Takami H."/>
        </authorList>
    </citation>
    <scope>NUCLEOTIDE SEQUENCE</scope>
    <source>
        <strain evidence="3">Expedition CK06-06</strain>
    </source>
</reference>
<dbReference type="InterPro" id="IPR010998">
    <property type="entry name" value="Integrase_recombinase_N"/>
</dbReference>
<proteinExistence type="predicted"/>
<dbReference type="GO" id="GO:0003677">
    <property type="term" value="F:DNA binding"/>
    <property type="evidence" value="ECO:0007669"/>
    <property type="project" value="UniProtKB-KW"/>
</dbReference>
<dbReference type="Gene3D" id="1.10.150.130">
    <property type="match status" value="1"/>
</dbReference>
<dbReference type="EMBL" id="BARW01027855">
    <property type="protein sequence ID" value="GAJ06550.1"/>
    <property type="molecule type" value="Genomic_DNA"/>
</dbReference>
<evidence type="ECO:0000256" key="1">
    <source>
        <dbReference type="ARBA" id="ARBA00023125"/>
    </source>
</evidence>
<protein>
    <recommendedName>
        <fullName evidence="2">Integrase SAM-like N-terminal domain-containing protein</fullName>
    </recommendedName>
</protein>
<dbReference type="GO" id="GO:0015074">
    <property type="term" value="P:DNA integration"/>
    <property type="evidence" value="ECO:0007669"/>
    <property type="project" value="InterPro"/>
</dbReference>
<dbReference type="Pfam" id="PF13495">
    <property type="entry name" value="Phage_int_SAM_4"/>
    <property type="match status" value="1"/>
</dbReference>
<sequence length="45" mass="5289">MGKLREQMKGDLELKGMSPHTQEIYLRQVNQFARHHGRSPRQLGE</sequence>
<feature type="non-terminal residue" evidence="3">
    <location>
        <position position="45"/>
    </location>
</feature>